<feature type="binding site" evidence="4 6">
    <location>
        <position position="344"/>
    </location>
    <ligand>
        <name>substrate</name>
    </ligand>
</feature>
<evidence type="ECO:0000313" key="9">
    <source>
        <dbReference type="Proteomes" id="UP000179106"/>
    </source>
</evidence>
<comment type="caution">
    <text evidence="8">The sequence shown here is derived from an EMBL/GenBank/DDBJ whole genome shotgun (WGS) entry which is preliminary data.</text>
</comment>
<dbReference type="InterPro" id="IPR000821">
    <property type="entry name" value="Ala_racemase"/>
</dbReference>
<accession>A0A1G2GVY0</accession>
<evidence type="ECO:0000256" key="6">
    <source>
        <dbReference type="PIRSR" id="PIRSR600821-52"/>
    </source>
</evidence>
<evidence type="ECO:0000259" key="7">
    <source>
        <dbReference type="SMART" id="SM01005"/>
    </source>
</evidence>
<gene>
    <name evidence="8" type="ORF">A3B25_01765</name>
</gene>
<dbReference type="InterPro" id="IPR020622">
    <property type="entry name" value="Ala_racemase_pyridoxalP-BS"/>
</dbReference>
<comment type="pathway">
    <text evidence="4">Amino-acid biosynthesis; D-alanine biosynthesis; D-alanine from L-alanine: step 1/1.</text>
</comment>
<evidence type="ECO:0000256" key="4">
    <source>
        <dbReference type="HAMAP-Rule" id="MF_01201"/>
    </source>
</evidence>
<feature type="domain" description="Alanine racemase C-terminal" evidence="7">
    <location>
        <begin position="275"/>
        <end position="402"/>
    </location>
</feature>
<feature type="active site" description="Proton acceptor; specific for L-alanine" evidence="4">
    <location>
        <position position="296"/>
    </location>
</feature>
<evidence type="ECO:0000256" key="3">
    <source>
        <dbReference type="ARBA" id="ARBA00023235"/>
    </source>
</evidence>
<feature type="active site" description="Proton acceptor; specific for D-alanine" evidence="4">
    <location>
        <position position="47"/>
    </location>
</feature>
<evidence type="ECO:0000256" key="1">
    <source>
        <dbReference type="ARBA" id="ARBA00001933"/>
    </source>
</evidence>
<dbReference type="GO" id="GO:0030170">
    <property type="term" value="F:pyridoxal phosphate binding"/>
    <property type="evidence" value="ECO:0007669"/>
    <property type="project" value="UniProtKB-UniRule"/>
</dbReference>
<dbReference type="SUPFAM" id="SSF51419">
    <property type="entry name" value="PLP-binding barrel"/>
    <property type="match status" value="1"/>
</dbReference>
<dbReference type="Gene3D" id="2.40.37.10">
    <property type="entry name" value="Lyase, Ornithine Decarboxylase, Chain A, domain 1"/>
    <property type="match status" value="1"/>
</dbReference>
<evidence type="ECO:0000256" key="5">
    <source>
        <dbReference type="PIRSR" id="PIRSR600821-50"/>
    </source>
</evidence>
<evidence type="ECO:0000313" key="8">
    <source>
        <dbReference type="EMBL" id="OGZ54372.1"/>
    </source>
</evidence>
<proteinExistence type="inferred from homology"/>
<dbReference type="Gene3D" id="3.20.20.10">
    <property type="entry name" value="Alanine racemase"/>
    <property type="match status" value="1"/>
</dbReference>
<feature type="binding site" evidence="4 6">
    <location>
        <position position="141"/>
    </location>
    <ligand>
        <name>substrate</name>
    </ligand>
</feature>
<dbReference type="InterPro" id="IPR001608">
    <property type="entry name" value="Ala_racemase_N"/>
</dbReference>
<evidence type="ECO:0000256" key="2">
    <source>
        <dbReference type="ARBA" id="ARBA00022898"/>
    </source>
</evidence>
<keyword evidence="2 4" id="KW-0663">Pyridoxal phosphate</keyword>
<sequence>MKLRDESANKFKNLRTWIEIDSKAAKKNHDTFRGFIRPATKLWAVVKSNAYGHGLVLFSKLMDTFGVDGFCVDSIVEGSRLREEGIRKQILVLGPTLPTRFMEAAANDVTVSISNFDALKALARTKAIPRFHIKIDTGFHRQGFYVEDISKAIRVLKSQRSKVQSKFVGVFTHFAAAKDIAYPGYTEMQFKEFLKALKIFEKAGFRRLVAHAAATGGAVMDSKYHLGAVRVGMGLYGYHVSPELELQLRRPVGGRSLGLSNQWATGAPMIDLEPVLRWRTVISEVKRIRKGDYIGYDMKERALAPGVMAVLPIGYWHGFPRSLSSVGRVLVNGTFARVLGRVSMDLTAIDVTEAKCKPGDIVTLIGREGVHDLRATELARMSDTHHYEFLTRLNPLIERVLV</sequence>
<dbReference type="Proteomes" id="UP000179106">
    <property type="component" value="Unassembled WGS sequence"/>
</dbReference>
<dbReference type="InterPro" id="IPR029066">
    <property type="entry name" value="PLP-binding_barrel"/>
</dbReference>
<dbReference type="STRING" id="1802126.A3B25_01765"/>
<dbReference type="PANTHER" id="PTHR30511:SF0">
    <property type="entry name" value="ALANINE RACEMASE, CATABOLIC-RELATED"/>
    <property type="match status" value="1"/>
</dbReference>
<comment type="catalytic activity">
    <reaction evidence="4">
        <text>L-alanine = D-alanine</text>
        <dbReference type="Rhea" id="RHEA:20249"/>
        <dbReference type="ChEBI" id="CHEBI:57416"/>
        <dbReference type="ChEBI" id="CHEBI:57972"/>
        <dbReference type="EC" id="5.1.1.1"/>
    </reaction>
</comment>
<dbReference type="HAMAP" id="MF_01201">
    <property type="entry name" value="Ala_racemase"/>
    <property type="match status" value="1"/>
</dbReference>
<name>A0A1G2GVY0_9BACT</name>
<dbReference type="UniPathway" id="UPA00042">
    <property type="reaction ID" value="UER00497"/>
</dbReference>
<organism evidence="8 9">
    <name type="scientific">Candidatus Ryanbacteria bacterium RIFCSPLOWO2_01_FULL_48_26</name>
    <dbReference type="NCBI Taxonomy" id="1802126"/>
    <lineage>
        <taxon>Bacteria</taxon>
        <taxon>Candidatus Ryaniibacteriota</taxon>
    </lineage>
</organism>
<dbReference type="CDD" id="cd00430">
    <property type="entry name" value="PLPDE_III_AR"/>
    <property type="match status" value="1"/>
</dbReference>
<dbReference type="PANTHER" id="PTHR30511">
    <property type="entry name" value="ALANINE RACEMASE"/>
    <property type="match status" value="1"/>
</dbReference>
<dbReference type="AlphaFoldDB" id="A0A1G2GVY0"/>
<reference evidence="8 9" key="1">
    <citation type="journal article" date="2016" name="Nat. Commun.">
        <title>Thousands of microbial genomes shed light on interconnected biogeochemical processes in an aquifer system.</title>
        <authorList>
            <person name="Anantharaman K."/>
            <person name="Brown C.T."/>
            <person name="Hug L.A."/>
            <person name="Sharon I."/>
            <person name="Castelle C.J."/>
            <person name="Probst A.J."/>
            <person name="Thomas B.C."/>
            <person name="Singh A."/>
            <person name="Wilkins M.J."/>
            <person name="Karaoz U."/>
            <person name="Brodie E.L."/>
            <person name="Williams K.H."/>
            <person name="Hubbard S.S."/>
            <person name="Banfield J.F."/>
        </authorList>
    </citation>
    <scope>NUCLEOTIDE SEQUENCE [LARGE SCALE GENOMIC DNA]</scope>
</reference>
<dbReference type="SMART" id="SM01005">
    <property type="entry name" value="Ala_racemase_C"/>
    <property type="match status" value="1"/>
</dbReference>
<dbReference type="GO" id="GO:0008784">
    <property type="term" value="F:alanine racemase activity"/>
    <property type="evidence" value="ECO:0007669"/>
    <property type="project" value="UniProtKB-UniRule"/>
</dbReference>
<dbReference type="Pfam" id="PF00842">
    <property type="entry name" value="Ala_racemase_C"/>
    <property type="match status" value="1"/>
</dbReference>
<dbReference type="GO" id="GO:0030632">
    <property type="term" value="P:D-alanine biosynthetic process"/>
    <property type="evidence" value="ECO:0007669"/>
    <property type="project" value="UniProtKB-UniRule"/>
</dbReference>
<dbReference type="PROSITE" id="PS00395">
    <property type="entry name" value="ALANINE_RACEMASE"/>
    <property type="match status" value="1"/>
</dbReference>
<dbReference type="SUPFAM" id="SSF50621">
    <property type="entry name" value="Alanine racemase C-terminal domain-like"/>
    <property type="match status" value="1"/>
</dbReference>
<comment type="function">
    <text evidence="4">Catalyzes the interconversion of L-alanine and D-alanine. May also act on other amino acids.</text>
</comment>
<dbReference type="PRINTS" id="PR00992">
    <property type="entry name" value="ALARACEMASE"/>
</dbReference>
<protein>
    <recommendedName>
        <fullName evidence="4">Alanine racemase</fullName>
        <ecNumber evidence="4">5.1.1.1</ecNumber>
    </recommendedName>
</protein>
<comment type="similarity">
    <text evidence="4">Belongs to the alanine racemase family.</text>
</comment>
<keyword evidence="3 4" id="KW-0413">Isomerase</keyword>
<dbReference type="EMBL" id="MHNW01000007">
    <property type="protein sequence ID" value="OGZ54372.1"/>
    <property type="molecule type" value="Genomic_DNA"/>
</dbReference>
<dbReference type="GO" id="GO:0005829">
    <property type="term" value="C:cytosol"/>
    <property type="evidence" value="ECO:0007669"/>
    <property type="project" value="TreeGrafter"/>
</dbReference>
<dbReference type="Pfam" id="PF01168">
    <property type="entry name" value="Ala_racemase_N"/>
    <property type="match status" value="1"/>
</dbReference>
<dbReference type="EC" id="5.1.1.1" evidence="4"/>
<dbReference type="InterPro" id="IPR009006">
    <property type="entry name" value="Ala_racemase/Decarboxylase_C"/>
</dbReference>
<dbReference type="InterPro" id="IPR011079">
    <property type="entry name" value="Ala_racemase_C"/>
</dbReference>
<comment type="cofactor">
    <cofactor evidence="1 4 5">
        <name>pyridoxal 5'-phosphate</name>
        <dbReference type="ChEBI" id="CHEBI:597326"/>
    </cofactor>
</comment>
<feature type="modified residue" description="N6-(pyridoxal phosphate)lysine" evidence="4 5">
    <location>
        <position position="47"/>
    </location>
</feature>